<dbReference type="RefSeq" id="WP_377513588.1">
    <property type="nucleotide sequence ID" value="NZ_JBHSQS010000011.1"/>
</dbReference>
<name>A0ABW1HAP2_9ACTN</name>
<sequence length="112" mass="12213">MTDARYASSPPPRNSITPTATQRPLPLVDLSQPDSRFVIHIPFKAPTLGCALGIAERLADFLAFIPEFVPNDTSVSLEDDQLNQHPLYCGSIVPSQGRCLYLYGHSDPCSAI</sequence>
<dbReference type="Proteomes" id="UP001596226">
    <property type="component" value="Unassembled WGS sequence"/>
</dbReference>
<organism evidence="2 3">
    <name type="scientific">Micromonospora vulcania</name>
    <dbReference type="NCBI Taxonomy" id="1441873"/>
    <lineage>
        <taxon>Bacteria</taxon>
        <taxon>Bacillati</taxon>
        <taxon>Actinomycetota</taxon>
        <taxon>Actinomycetes</taxon>
        <taxon>Micromonosporales</taxon>
        <taxon>Micromonosporaceae</taxon>
        <taxon>Micromonospora</taxon>
    </lineage>
</organism>
<keyword evidence="3" id="KW-1185">Reference proteome</keyword>
<feature type="region of interest" description="Disordered" evidence="1">
    <location>
        <begin position="1"/>
        <end position="26"/>
    </location>
</feature>
<dbReference type="EMBL" id="JBHSQS010000011">
    <property type="protein sequence ID" value="MFC5925511.1"/>
    <property type="molecule type" value="Genomic_DNA"/>
</dbReference>
<gene>
    <name evidence="2" type="ORF">ACFQGL_19400</name>
</gene>
<evidence type="ECO:0000256" key="1">
    <source>
        <dbReference type="SAM" id="MobiDB-lite"/>
    </source>
</evidence>
<comment type="caution">
    <text evidence="2">The sequence shown here is derived from an EMBL/GenBank/DDBJ whole genome shotgun (WGS) entry which is preliminary data.</text>
</comment>
<proteinExistence type="predicted"/>
<accession>A0ABW1HAP2</accession>
<evidence type="ECO:0000313" key="2">
    <source>
        <dbReference type="EMBL" id="MFC5925511.1"/>
    </source>
</evidence>
<protein>
    <submittedName>
        <fullName evidence="2">Uncharacterized protein</fullName>
    </submittedName>
</protein>
<reference evidence="3" key="1">
    <citation type="journal article" date="2019" name="Int. J. Syst. Evol. Microbiol.">
        <title>The Global Catalogue of Microorganisms (GCM) 10K type strain sequencing project: providing services to taxonomists for standard genome sequencing and annotation.</title>
        <authorList>
            <consortium name="The Broad Institute Genomics Platform"/>
            <consortium name="The Broad Institute Genome Sequencing Center for Infectious Disease"/>
            <person name="Wu L."/>
            <person name="Ma J."/>
        </authorList>
    </citation>
    <scope>NUCLEOTIDE SEQUENCE [LARGE SCALE GENOMIC DNA]</scope>
    <source>
        <strain evidence="3">CGMCC 4.7144</strain>
    </source>
</reference>
<evidence type="ECO:0000313" key="3">
    <source>
        <dbReference type="Proteomes" id="UP001596226"/>
    </source>
</evidence>